<name>A0ABP0LZ12_9DINO</name>
<sequence>MPKKWRVKVRPPLVWRPKRTKPASEASAASTEVSSEDRPVVATDSERSDSALSEARRQLQLAIEAAESFVQQNRYALLQDEVQSLLTLCAVPQGNLLSLAQYSGMKLSVISNSEIRYQGILHSICWEEKSMTLETVRCFGTEQRKAPRFRFPLWKGYQEYVSFPEQDIKSISFDGEGSSIKVWPPQNPIRVRQCLTSAKSELHSIVKDKEAGPEEKLACLKTFAMNLDHDEVLSLEDKDFFMDSVLKLEAERFRLEDARMREAADRAAEGTELEEEEEERSQAKLSIWQCCVQIKEVVHAVGQLLSSNKKVRHLIVHEPLISSYGEDLWLRPWPFPEQDPRAGHRRVQRQRSLRFLPPVVNSWRRSQKRDL</sequence>
<gene>
    <name evidence="3" type="ORF">CCMP2556_LOCUS22934</name>
</gene>
<reference evidence="3 4" key="1">
    <citation type="submission" date="2024-02" db="EMBL/GenBank/DDBJ databases">
        <authorList>
            <person name="Chen Y."/>
            <person name="Shah S."/>
            <person name="Dougan E. K."/>
            <person name="Thang M."/>
            <person name="Chan C."/>
        </authorList>
    </citation>
    <scope>NUCLEOTIDE SEQUENCE [LARGE SCALE GENOMIC DNA]</scope>
</reference>
<feature type="domain" description="Lsm14-like N-terminal" evidence="2">
    <location>
        <begin position="99"/>
        <end position="195"/>
    </location>
</feature>
<dbReference type="InterPro" id="IPR010920">
    <property type="entry name" value="LSM_dom_sf"/>
</dbReference>
<dbReference type="SUPFAM" id="SSF50182">
    <property type="entry name" value="Sm-like ribonucleoproteins"/>
    <property type="match status" value="1"/>
</dbReference>
<evidence type="ECO:0000256" key="1">
    <source>
        <dbReference type="SAM" id="MobiDB-lite"/>
    </source>
</evidence>
<organism evidence="3 4">
    <name type="scientific">Durusdinium trenchii</name>
    <dbReference type="NCBI Taxonomy" id="1381693"/>
    <lineage>
        <taxon>Eukaryota</taxon>
        <taxon>Sar</taxon>
        <taxon>Alveolata</taxon>
        <taxon>Dinophyceae</taxon>
        <taxon>Suessiales</taxon>
        <taxon>Symbiodiniaceae</taxon>
        <taxon>Durusdinium</taxon>
    </lineage>
</organism>
<accession>A0ABP0LZ12</accession>
<dbReference type="Proteomes" id="UP001642484">
    <property type="component" value="Unassembled WGS sequence"/>
</dbReference>
<evidence type="ECO:0000313" key="4">
    <source>
        <dbReference type="Proteomes" id="UP001642484"/>
    </source>
</evidence>
<dbReference type="Gene3D" id="2.30.30.100">
    <property type="match status" value="1"/>
</dbReference>
<evidence type="ECO:0000259" key="2">
    <source>
        <dbReference type="SMART" id="SM01271"/>
    </source>
</evidence>
<dbReference type="SMART" id="SM01271">
    <property type="entry name" value="LSM14"/>
    <property type="match status" value="1"/>
</dbReference>
<feature type="compositionally biased region" description="Low complexity" evidence="1">
    <location>
        <begin position="23"/>
        <end position="33"/>
    </location>
</feature>
<dbReference type="InterPro" id="IPR025609">
    <property type="entry name" value="Lsm14-like_N"/>
</dbReference>
<evidence type="ECO:0000313" key="3">
    <source>
        <dbReference type="EMBL" id="CAK9043310.1"/>
    </source>
</evidence>
<dbReference type="Pfam" id="PF12701">
    <property type="entry name" value="LSM14"/>
    <property type="match status" value="1"/>
</dbReference>
<proteinExistence type="predicted"/>
<protein>
    <recommendedName>
        <fullName evidence="2">Lsm14-like N-terminal domain-containing protein</fullName>
    </recommendedName>
</protein>
<dbReference type="EMBL" id="CAXAMN010014446">
    <property type="protein sequence ID" value="CAK9043310.1"/>
    <property type="molecule type" value="Genomic_DNA"/>
</dbReference>
<dbReference type="PANTHER" id="PTHR13586">
    <property type="entry name" value="SCD6 PROTEIN-RELATED"/>
    <property type="match status" value="1"/>
</dbReference>
<feature type="compositionally biased region" description="Basic and acidic residues" evidence="1">
    <location>
        <begin position="35"/>
        <end position="51"/>
    </location>
</feature>
<comment type="caution">
    <text evidence="3">The sequence shown here is derived from an EMBL/GenBank/DDBJ whole genome shotgun (WGS) entry which is preliminary data.</text>
</comment>
<keyword evidence="4" id="KW-1185">Reference proteome</keyword>
<feature type="region of interest" description="Disordered" evidence="1">
    <location>
        <begin position="16"/>
        <end position="51"/>
    </location>
</feature>